<evidence type="ECO:0000259" key="1">
    <source>
        <dbReference type="Pfam" id="PF12937"/>
    </source>
</evidence>
<sequence length="114" mass="13148">MAKIFRTHPLDLHEIRSRIASSLDLEDLASCARVSQSWNDSFMPSLYKSVDLSEHVPSIESVKRNKHHVRHLTIQGSAPEEFFHLQGLDRMTTVSFEGTLNFRSGYWNRLGSYK</sequence>
<reference evidence="2" key="1">
    <citation type="journal article" date="2020" name="Fungal Divers.">
        <title>Resolving the Mortierellaceae phylogeny through synthesis of multi-gene phylogenetics and phylogenomics.</title>
        <authorList>
            <person name="Vandepol N."/>
            <person name="Liber J."/>
            <person name="Desiro A."/>
            <person name="Na H."/>
            <person name="Kennedy M."/>
            <person name="Barry K."/>
            <person name="Grigoriev I.V."/>
            <person name="Miller A.N."/>
            <person name="O'Donnell K."/>
            <person name="Stajich J.E."/>
            <person name="Bonito G."/>
        </authorList>
    </citation>
    <scope>NUCLEOTIDE SEQUENCE</scope>
    <source>
        <strain evidence="2">NRRL 6426</strain>
    </source>
</reference>
<organism evidence="2 3">
    <name type="scientific">Linnemannia schmuckeri</name>
    <dbReference type="NCBI Taxonomy" id="64567"/>
    <lineage>
        <taxon>Eukaryota</taxon>
        <taxon>Fungi</taxon>
        <taxon>Fungi incertae sedis</taxon>
        <taxon>Mucoromycota</taxon>
        <taxon>Mortierellomycotina</taxon>
        <taxon>Mortierellomycetes</taxon>
        <taxon>Mortierellales</taxon>
        <taxon>Mortierellaceae</taxon>
        <taxon>Linnemannia</taxon>
    </lineage>
</organism>
<feature type="domain" description="F-box" evidence="1">
    <location>
        <begin position="13"/>
        <end position="52"/>
    </location>
</feature>
<dbReference type="InterPro" id="IPR001810">
    <property type="entry name" value="F-box_dom"/>
</dbReference>
<evidence type="ECO:0000313" key="3">
    <source>
        <dbReference type="Proteomes" id="UP000748756"/>
    </source>
</evidence>
<evidence type="ECO:0000313" key="2">
    <source>
        <dbReference type="EMBL" id="KAF9124242.1"/>
    </source>
</evidence>
<dbReference type="Proteomes" id="UP000748756">
    <property type="component" value="Unassembled WGS sequence"/>
</dbReference>
<feature type="non-terminal residue" evidence="2">
    <location>
        <position position="114"/>
    </location>
</feature>
<dbReference type="OrthoDB" id="2407683at2759"/>
<accession>A0A9P5UXR8</accession>
<dbReference type="InterPro" id="IPR036047">
    <property type="entry name" value="F-box-like_dom_sf"/>
</dbReference>
<proteinExistence type="predicted"/>
<gene>
    <name evidence="2" type="ORF">BG015_005137</name>
</gene>
<protein>
    <recommendedName>
        <fullName evidence="1">F-box domain-containing protein</fullName>
    </recommendedName>
</protein>
<keyword evidence="3" id="KW-1185">Reference proteome</keyword>
<dbReference type="AlphaFoldDB" id="A0A9P5UXR8"/>
<name>A0A9P5UXR8_9FUNG</name>
<dbReference type="SUPFAM" id="SSF81383">
    <property type="entry name" value="F-box domain"/>
    <property type="match status" value="1"/>
</dbReference>
<dbReference type="EMBL" id="JAAAUQ010002381">
    <property type="protein sequence ID" value="KAF9124242.1"/>
    <property type="molecule type" value="Genomic_DNA"/>
</dbReference>
<dbReference type="Gene3D" id="1.20.1280.50">
    <property type="match status" value="1"/>
</dbReference>
<comment type="caution">
    <text evidence="2">The sequence shown here is derived from an EMBL/GenBank/DDBJ whole genome shotgun (WGS) entry which is preliminary data.</text>
</comment>
<dbReference type="Pfam" id="PF12937">
    <property type="entry name" value="F-box-like"/>
    <property type="match status" value="1"/>
</dbReference>